<dbReference type="GO" id="GO:0005737">
    <property type="term" value="C:cytoplasm"/>
    <property type="evidence" value="ECO:0007669"/>
    <property type="project" value="TreeGrafter"/>
</dbReference>
<gene>
    <name evidence="1" type="ORF">TBRA_LOCUS11044</name>
</gene>
<dbReference type="AlphaFoldDB" id="A0A6H5IR02"/>
<accession>A0A6H5IR02</accession>
<proteinExistence type="predicted"/>
<dbReference type="Gene3D" id="2.30.30.40">
    <property type="entry name" value="SH3 Domains"/>
    <property type="match status" value="1"/>
</dbReference>
<protein>
    <recommendedName>
        <fullName evidence="3">SH3 domain-containing protein</fullName>
    </recommendedName>
</protein>
<dbReference type="InterPro" id="IPR036028">
    <property type="entry name" value="SH3-like_dom_sf"/>
</dbReference>
<dbReference type="SUPFAM" id="SSF50044">
    <property type="entry name" value="SH3-domain"/>
    <property type="match status" value="1"/>
</dbReference>
<name>A0A6H5IR02_9HYME</name>
<dbReference type="InterPro" id="IPR051492">
    <property type="entry name" value="Dynamin-Rho_GEF"/>
</dbReference>
<evidence type="ECO:0000313" key="2">
    <source>
        <dbReference type="Proteomes" id="UP000479190"/>
    </source>
</evidence>
<evidence type="ECO:0008006" key="3">
    <source>
        <dbReference type="Google" id="ProtNLM"/>
    </source>
</evidence>
<reference evidence="1 2" key="1">
    <citation type="submission" date="2020-02" db="EMBL/GenBank/DDBJ databases">
        <authorList>
            <person name="Ferguson B K."/>
        </authorList>
    </citation>
    <scope>NUCLEOTIDE SEQUENCE [LARGE SCALE GENOMIC DNA]</scope>
</reference>
<evidence type="ECO:0000313" key="1">
    <source>
        <dbReference type="EMBL" id="CAB0039296.1"/>
    </source>
</evidence>
<dbReference type="PANTHER" id="PTHR22834:SF20">
    <property type="entry name" value="SH3 DOMAIN-CONTAINING PROTEIN"/>
    <property type="match status" value="1"/>
</dbReference>
<dbReference type="EMBL" id="CADCXV010000950">
    <property type="protein sequence ID" value="CAB0039296.1"/>
    <property type="molecule type" value="Genomic_DNA"/>
</dbReference>
<sequence>MEPGTFTVVLRDFITVQEGELSLNKGEYFLATSPVLEEDIQENFFVYHTLLYNQINRLCYGGTNARLGEIENRDSLCCMQSPMDKEAVRQKYPPNKVYVVTQSVNGATSHDLSVTRGTLVGVIKTQDPMGNTSKWFVDNGASKGFVDCQYLKISEEVANFKEEILIIARYPRCPRRRTKNRFT</sequence>
<dbReference type="GO" id="GO:0005085">
    <property type="term" value="F:guanyl-nucleotide exchange factor activity"/>
    <property type="evidence" value="ECO:0007669"/>
    <property type="project" value="TreeGrafter"/>
</dbReference>
<dbReference type="OrthoDB" id="27823at2759"/>
<organism evidence="1 2">
    <name type="scientific">Trichogramma brassicae</name>
    <dbReference type="NCBI Taxonomy" id="86971"/>
    <lineage>
        <taxon>Eukaryota</taxon>
        <taxon>Metazoa</taxon>
        <taxon>Ecdysozoa</taxon>
        <taxon>Arthropoda</taxon>
        <taxon>Hexapoda</taxon>
        <taxon>Insecta</taxon>
        <taxon>Pterygota</taxon>
        <taxon>Neoptera</taxon>
        <taxon>Endopterygota</taxon>
        <taxon>Hymenoptera</taxon>
        <taxon>Apocrita</taxon>
        <taxon>Proctotrupomorpha</taxon>
        <taxon>Chalcidoidea</taxon>
        <taxon>Trichogrammatidae</taxon>
        <taxon>Trichogramma</taxon>
    </lineage>
</organism>
<dbReference type="Proteomes" id="UP000479190">
    <property type="component" value="Unassembled WGS sequence"/>
</dbReference>
<dbReference type="PANTHER" id="PTHR22834">
    <property type="entry name" value="NUCLEAR FUSION PROTEIN FUS2"/>
    <property type="match status" value="1"/>
</dbReference>
<keyword evidence="2" id="KW-1185">Reference proteome</keyword>